<dbReference type="EMBL" id="AB842148">
    <property type="protein sequence ID" value="BAN67605.1"/>
    <property type="molecule type" value="mRNA"/>
</dbReference>
<evidence type="ECO:0000313" key="3">
    <source>
        <dbReference type="EMBL" id="BAN67605.1"/>
    </source>
</evidence>
<dbReference type="OrthoDB" id="19690at2759"/>
<evidence type="ECO:0000256" key="1">
    <source>
        <dbReference type="ARBA" id="ARBA00008987"/>
    </source>
</evidence>
<comment type="similarity">
    <text evidence="1">Belongs to the thioredoxin family.</text>
</comment>
<evidence type="ECO:0000313" key="5">
    <source>
        <dbReference type="Proteomes" id="UP001107558"/>
    </source>
</evidence>
<name>S6CDH4_POLVA</name>
<dbReference type="Proteomes" id="UP001107558">
    <property type="component" value="Chromosome 4"/>
</dbReference>
<sequence length="137" mass="15794">MASEIIDIKDENDFKSRVLNSNKPVLIGVYTPWCESCRITMPRIEKVADEFKDKISLAKVNADELPDLAIKHDINRVPSLVVAFNGKIISQLQGMQEVDEIRKFVKGNPISKQQRKRYIDEKKFQHTLMFMLQEAST</sequence>
<reference evidence="4" key="2">
    <citation type="submission" date="2021-03" db="EMBL/GenBank/DDBJ databases">
        <title>Chromosome level genome of the anhydrobiotic midge Polypedilum vanderplanki.</title>
        <authorList>
            <person name="Yoshida Y."/>
            <person name="Kikawada T."/>
            <person name="Gusev O."/>
        </authorList>
    </citation>
    <scope>NUCLEOTIDE SEQUENCE</scope>
    <source>
        <strain evidence="4">NIAS01</strain>
        <tissue evidence="4">Whole body or cell culture</tissue>
    </source>
</reference>
<dbReference type="Pfam" id="PF00085">
    <property type="entry name" value="Thioredoxin"/>
    <property type="match status" value="1"/>
</dbReference>
<dbReference type="AlphaFoldDB" id="S6CDH4"/>
<dbReference type="InterPro" id="IPR013766">
    <property type="entry name" value="Thioredoxin_domain"/>
</dbReference>
<organism evidence="3">
    <name type="scientific">Polypedilum vanderplanki</name>
    <name type="common">Sleeping chironomid midge</name>
    <dbReference type="NCBI Taxonomy" id="319348"/>
    <lineage>
        <taxon>Eukaryota</taxon>
        <taxon>Metazoa</taxon>
        <taxon>Ecdysozoa</taxon>
        <taxon>Arthropoda</taxon>
        <taxon>Hexapoda</taxon>
        <taxon>Insecta</taxon>
        <taxon>Pterygota</taxon>
        <taxon>Neoptera</taxon>
        <taxon>Endopterygota</taxon>
        <taxon>Diptera</taxon>
        <taxon>Nematocera</taxon>
        <taxon>Chironomoidea</taxon>
        <taxon>Chironomidae</taxon>
        <taxon>Chironominae</taxon>
        <taxon>Polypedilum</taxon>
        <taxon>Polypedilum</taxon>
    </lineage>
</organism>
<dbReference type="GO" id="GO:0045454">
    <property type="term" value="P:cell redox homeostasis"/>
    <property type="evidence" value="ECO:0007669"/>
    <property type="project" value="TreeGrafter"/>
</dbReference>
<dbReference type="CDD" id="cd02947">
    <property type="entry name" value="TRX_family"/>
    <property type="match status" value="1"/>
</dbReference>
<protein>
    <submittedName>
        <fullName evidence="3">Thioredoxin</fullName>
    </submittedName>
</protein>
<evidence type="ECO:0000313" key="4">
    <source>
        <dbReference type="EMBL" id="KAG5669614.1"/>
    </source>
</evidence>
<dbReference type="PANTHER" id="PTHR43601">
    <property type="entry name" value="THIOREDOXIN, MITOCHONDRIAL"/>
    <property type="match status" value="1"/>
</dbReference>
<keyword evidence="5" id="KW-1185">Reference proteome</keyword>
<evidence type="ECO:0000259" key="2">
    <source>
        <dbReference type="PROSITE" id="PS51352"/>
    </source>
</evidence>
<feature type="domain" description="Thioredoxin" evidence="2">
    <location>
        <begin position="1"/>
        <end position="110"/>
    </location>
</feature>
<feature type="non-terminal residue" evidence="3">
    <location>
        <position position="137"/>
    </location>
</feature>
<gene>
    <name evidence="3" type="primary">PvTrx12</name>
    <name evidence="4" type="ORF">PVAND_017499</name>
</gene>
<dbReference type="InterPro" id="IPR036249">
    <property type="entry name" value="Thioredoxin-like_sf"/>
</dbReference>
<accession>S6CDH4</accession>
<dbReference type="InterPro" id="IPR017937">
    <property type="entry name" value="Thioredoxin_CS"/>
</dbReference>
<dbReference type="PROSITE" id="PS51352">
    <property type="entry name" value="THIOREDOXIN_2"/>
    <property type="match status" value="1"/>
</dbReference>
<dbReference type="SUPFAM" id="SSF52833">
    <property type="entry name" value="Thioredoxin-like"/>
    <property type="match status" value="1"/>
</dbReference>
<dbReference type="PANTHER" id="PTHR43601:SF3">
    <property type="entry name" value="THIOREDOXIN, MITOCHONDRIAL"/>
    <property type="match status" value="1"/>
</dbReference>
<dbReference type="EMBL" id="JADBJN010000004">
    <property type="protein sequence ID" value="KAG5669614.1"/>
    <property type="molecule type" value="Genomic_DNA"/>
</dbReference>
<proteinExistence type="evidence at transcript level"/>
<reference evidence="3" key="1">
    <citation type="submission" date="2013-07" db="EMBL/GenBank/DDBJ databases">
        <title>Functional and evolutionary insights for the origin and mechanisms of complete desiccation tolerance from genome of the sleeping chironomid Polypedilum vanderplanki.</title>
        <authorList>
            <person name="Gusev O."/>
            <person name="Suetsugu Y."/>
            <person name="Cornette R."/>
            <person name="Kawashima T."/>
            <person name="Logacheva M."/>
            <person name="Kondrashev A."/>
            <person name="Penin A."/>
            <person name="Hatanaka R."/>
            <person name="Kikuta S."/>
            <person name="Shimura S."/>
            <person name="Katayose Y."/>
            <person name="Matsumoto T."/>
            <person name="Shagimardanova E."/>
            <person name="Alexeev D."/>
            <person name="Govorun V."/>
            <person name="Wisecaver J."/>
            <person name="Mikheyev A."/>
            <person name="Koyanagi R."/>
            <person name="Nishiyama T."/>
            <person name="Shigenobu S."/>
            <person name="Shibata T.F."/>
            <person name="Hasebe M."/>
            <person name="Okuda T."/>
            <person name="Satoh N."/>
            <person name="Kikawada T."/>
        </authorList>
    </citation>
    <scope>NUCLEOTIDE SEQUENCE</scope>
</reference>
<dbReference type="Gene3D" id="3.40.30.10">
    <property type="entry name" value="Glutaredoxin"/>
    <property type="match status" value="1"/>
</dbReference>
<dbReference type="PROSITE" id="PS00194">
    <property type="entry name" value="THIOREDOXIN_1"/>
    <property type="match status" value="1"/>
</dbReference>